<keyword evidence="1" id="KW-0812">Transmembrane</keyword>
<dbReference type="EMBL" id="JAFEKC020000023">
    <property type="protein sequence ID" value="KAK0507468.1"/>
    <property type="molecule type" value="Genomic_DNA"/>
</dbReference>
<accession>A0AA39QQU7</accession>
<sequence>MADIPMFPRGFVTHEHPFQLEPKVQQYVKEVFWPHSKASIAEYASYFKYFQWAISVLAWPDGINYEMQFCMKTYQDLVKITRYMELHPDFDRSKMAEELECEFPDADPGQILRSLDLTARLWLNLHVRSQDFPLGPSLSDMTEIDWLEKGSLNKLVEDCFQPSSYSINEQNKAIDPAFTIKNLRRFCRINVQWTANLRDHLLYDRSTATLHLFPHKICLISHLDSWNVLPKDFVAETLRTLDLLFPFGEEDTRKYLDQTGQTFYRTSSRDLSRATNFGEFRYWHKRLIELHGVFNQAPRSILQLWYDRRNPLQWWTFWLAALIAVLTVVFGIISSYTGFQQLAIAEQAYQLSVWQICSQPNPPTAYCKT</sequence>
<evidence type="ECO:0000313" key="3">
    <source>
        <dbReference type="Proteomes" id="UP001166286"/>
    </source>
</evidence>
<dbReference type="AlphaFoldDB" id="A0AA39QQU7"/>
<protein>
    <submittedName>
        <fullName evidence="2">Uncharacterized protein</fullName>
    </submittedName>
</protein>
<keyword evidence="3" id="KW-1185">Reference proteome</keyword>
<name>A0AA39QQU7_9LECA</name>
<reference evidence="2" key="1">
    <citation type="submission" date="2023-03" db="EMBL/GenBank/DDBJ databases">
        <title>Complete genome of Cladonia borealis.</title>
        <authorList>
            <person name="Park H."/>
        </authorList>
    </citation>
    <scope>NUCLEOTIDE SEQUENCE</scope>
    <source>
        <strain evidence="2">ANT050790</strain>
    </source>
</reference>
<organism evidence="2 3">
    <name type="scientific">Cladonia borealis</name>
    <dbReference type="NCBI Taxonomy" id="184061"/>
    <lineage>
        <taxon>Eukaryota</taxon>
        <taxon>Fungi</taxon>
        <taxon>Dikarya</taxon>
        <taxon>Ascomycota</taxon>
        <taxon>Pezizomycotina</taxon>
        <taxon>Lecanoromycetes</taxon>
        <taxon>OSLEUM clade</taxon>
        <taxon>Lecanoromycetidae</taxon>
        <taxon>Lecanorales</taxon>
        <taxon>Lecanorineae</taxon>
        <taxon>Cladoniaceae</taxon>
        <taxon>Cladonia</taxon>
    </lineage>
</organism>
<evidence type="ECO:0000256" key="1">
    <source>
        <dbReference type="SAM" id="Phobius"/>
    </source>
</evidence>
<keyword evidence="1" id="KW-0472">Membrane</keyword>
<proteinExistence type="predicted"/>
<keyword evidence="1" id="KW-1133">Transmembrane helix</keyword>
<comment type="caution">
    <text evidence="2">The sequence shown here is derived from an EMBL/GenBank/DDBJ whole genome shotgun (WGS) entry which is preliminary data.</text>
</comment>
<gene>
    <name evidence="2" type="ORF">JMJ35_009991</name>
</gene>
<evidence type="ECO:0000313" key="2">
    <source>
        <dbReference type="EMBL" id="KAK0507468.1"/>
    </source>
</evidence>
<feature type="transmembrane region" description="Helical" evidence="1">
    <location>
        <begin position="312"/>
        <end position="333"/>
    </location>
</feature>
<dbReference type="Proteomes" id="UP001166286">
    <property type="component" value="Unassembled WGS sequence"/>
</dbReference>